<feature type="chain" id="PRO_5026212264" evidence="1">
    <location>
        <begin position="21"/>
        <end position="515"/>
    </location>
</feature>
<evidence type="ECO:0000313" key="3">
    <source>
        <dbReference type="EMBL" id="QIE60737.1"/>
    </source>
</evidence>
<dbReference type="InterPro" id="IPR037401">
    <property type="entry name" value="SnoaL-like"/>
</dbReference>
<dbReference type="GO" id="GO:0016853">
    <property type="term" value="F:isomerase activity"/>
    <property type="evidence" value="ECO:0007669"/>
    <property type="project" value="UniProtKB-KW"/>
</dbReference>
<evidence type="ECO:0000259" key="2">
    <source>
        <dbReference type="Pfam" id="PF12680"/>
    </source>
</evidence>
<dbReference type="Proteomes" id="UP000505306">
    <property type="component" value="Chromosome"/>
</dbReference>
<dbReference type="SUPFAM" id="SSF69322">
    <property type="entry name" value="Tricorn protease domain 2"/>
    <property type="match status" value="1"/>
</dbReference>
<evidence type="ECO:0000256" key="1">
    <source>
        <dbReference type="SAM" id="SignalP"/>
    </source>
</evidence>
<reference evidence="3 4" key="1">
    <citation type="submission" date="2020-02" db="EMBL/GenBank/DDBJ databases">
        <title>Complete genome sequence of Flavobacteriaceae bacterium.</title>
        <authorList>
            <person name="Kim S.-J."/>
            <person name="Kim Y.-S."/>
            <person name="Kim K.-H."/>
        </authorList>
    </citation>
    <scope>NUCLEOTIDE SEQUENCE [LARGE SCALE GENOMIC DNA]</scope>
    <source>
        <strain evidence="3 4">RR4-40</strain>
    </source>
</reference>
<feature type="signal peptide" evidence="1">
    <location>
        <begin position="1"/>
        <end position="20"/>
    </location>
</feature>
<keyword evidence="4" id="KW-1185">Reference proteome</keyword>
<dbReference type="AlphaFoldDB" id="A0A6G6GQC1"/>
<evidence type="ECO:0000313" key="4">
    <source>
        <dbReference type="Proteomes" id="UP000505306"/>
    </source>
</evidence>
<name>A0A6G6GQC1_9FLAO</name>
<keyword evidence="3" id="KW-0413">Isomerase</keyword>
<dbReference type="KEGG" id="mgel:G5B37_14580"/>
<dbReference type="InterPro" id="IPR032710">
    <property type="entry name" value="NTF2-like_dom_sf"/>
</dbReference>
<feature type="domain" description="SnoaL-like" evidence="2">
    <location>
        <begin position="416"/>
        <end position="510"/>
    </location>
</feature>
<dbReference type="RefSeq" id="WP_164680748.1">
    <property type="nucleotide sequence ID" value="NZ_CP049057.1"/>
</dbReference>
<sequence length="515" mass="57668">MKAVSLIPIFSLLFSLSLIAQPNTDVFLLDVAVTDSTFTVANFQNISNGSGYDNQPHFLDNNKVLYAGSEDGQTEIQMYYISEKTKHRVNAKTAGGEYSPMPYPNKNKITAVRLDTTGLQRLYAYDYTNPGFGDYEMLLSELEIAYYAFYDENFLVASILSGGQLDLIIADIKKDQATLYAENSGRSIHKVPNSDSVSYTIVNEEKNHDVYLVDVNNAEETYFVCQLPTGIQDHAWLDASTLVIGSGSKLYTYSLFDPARWVEVADFSANNIENITRIAVSPDKKHIAFAAEKKQPSPASIVDVHIKPFNEANLDLFANAFAENVLVSRFPSDTISVGRDQLKSSYANFYKNNESWHVEVKNRIVLNNYVIDEEVATVNGRSNRQVTVYETKNGLIQTMTFIGNKKADDPLPPVLAQMEAYNNRDIDAFMQAYGDTIKTYNFPNKLRTAGHDTMKVGFTKFFENTPDLHYTVPNRMVIGNIVIDEELITANGTQFSAIAIYEICDGKICAVTFLQ</sequence>
<dbReference type="EMBL" id="CP049057">
    <property type="protein sequence ID" value="QIE60737.1"/>
    <property type="molecule type" value="Genomic_DNA"/>
</dbReference>
<accession>A0A6G6GQC1</accession>
<organism evidence="3 4">
    <name type="scientific">Rasiella rasia</name>
    <dbReference type="NCBI Taxonomy" id="2744027"/>
    <lineage>
        <taxon>Bacteria</taxon>
        <taxon>Pseudomonadati</taxon>
        <taxon>Bacteroidota</taxon>
        <taxon>Flavobacteriia</taxon>
        <taxon>Flavobacteriales</taxon>
        <taxon>Flavobacteriaceae</taxon>
        <taxon>Rasiella</taxon>
    </lineage>
</organism>
<feature type="domain" description="SnoaL-like" evidence="2">
    <location>
        <begin position="309"/>
        <end position="396"/>
    </location>
</feature>
<gene>
    <name evidence="3" type="ORF">G5B37_14580</name>
</gene>
<dbReference type="SUPFAM" id="SSF54427">
    <property type="entry name" value="NTF2-like"/>
    <property type="match status" value="2"/>
</dbReference>
<keyword evidence="1" id="KW-0732">Signal</keyword>
<dbReference type="Gene3D" id="3.10.450.50">
    <property type="match status" value="2"/>
</dbReference>
<protein>
    <submittedName>
        <fullName evidence="3">Steroid delta-isomerase</fullName>
    </submittedName>
</protein>
<proteinExistence type="predicted"/>
<dbReference type="Pfam" id="PF12680">
    <property type="entry name" value="SnoaL_2"/>
    <property type="match status" value="2"/>
</dbReference>